<evidence type="ECO:0000256" key="4">
    <source>
        <dbReference type="ARBA" id="ARBA00022692"/>
    </source>
</evidence>
<keyword evidence="4 8" id="KW-0812">Transmembrane</keyword>
<gene>
    <name evidence="13" type="ORF">PBT88_12525</name>
</gene>
<comment type="similarity">
    <text evidence="8 9">Belongs to the TonB-dependent receptor family.</text>
</comment>
<dbReference type="Pfam" id="PF07715">
    <property type="entry name" value="Plug"/>
    <property type="match status" value="1"/>
</dbReference>
<evidence type="ECO:0000256" key="6">
    <source>
        <dbReference type="ARBA" id="ARBA00023136"/>
    </source>
</evidence>
<evidence type="ECO:0000313" key="13">
    <source>
        <dbReference type="EMBL" id="WBO21029.1"/>
    </source>
</evidence>
<evidence type="ECO:0000256" key="5">
    <source>
        <dbReference type="ARBA" id="ARBA00023077"/>
    </source>
</evidence>
<evidence type="ECO:0000256" key="1">
    <source>
        <dbReference type="ARBA" id="ARBA00004571"/>
    </source>
</evidence>
<keyword evidence="6 8" id="KW-0472">Membrane</keyword>
<dbReference type="InterPro" id="IPR012910">
    <property type="entry name" value="Plug_dom"/>
</dbReference>
<evidence type="ECO:0000256" key="10">
    <source>
        <dbReference type="SAM" id="SignalP"/>
    </source>
</evidence>
<dbReference type="InterPro" id="IPR037066">
    <property type="entry name" value="Plug_dom_sf"/>
</dbReference>
<evidence type="ECO:0000256" key="2">
    <source>
        <dbReference type="ARBA" id="ARBA00022448"/>
    </source>
</evidence>
<evidence type="ECO:0000256" key="9">
    <source>
        <dbReference type="RuleBase" id="RU003357"/>
    </source>
</evidence>
<evidence type="ECO:0000256" key="8">
    <source>
        <dbReference type="PROSITE-ProRule" id="PRU01360"/>
    </source>
</evidence>
<dbReference type="PROSITE" id="PS52016">
    <property type="entry name" value="TONB_DEPENDENT_REC_3"/>
    <property type="match status" value="1"/>
</dbReference>
<dbReference type="Gene3D" id="2.40.170.20">
    <property type="entry name" value="TonB-dependent receptor, beta-barrel domain"/>
    <property type="match status" value="1"/>
</dbReference>
<feature type="signal peptide" evidence="10">
    <location>
        <begin position="1"/>
        <end position="21"/>
    </location>
</feature>
<proteinExistence type="inferred from homology"/>
<dbReference type="RefSeq" id="WP_270075679.1">
    <property type="nucleotide sequence ID" value="NZ_CP115174.1"/>
</dbReference>
<evidence type="ECO:0000259" key="12">
    <source>
        <dbReference type="Pfam" id="PF07715"/>
    </source>
</evidence>
<dbReference type="InterPro" id="IPR000531">
    <property type="entry name" value="Beta-barrel_TonB"/>
</dbReference>
<name>A0ABY7NM78_9SPHN</name>
<protein>
    <submittedName>
        <fullName evidence="13">TonB-dependent receptor</fullName>
    </submittedName>
</protein>
<dbReference type="PANTHER" id="PTHR30069:SF40">
    <property type="entry name" value="TONB-DEPENDENT RECEPTOR NMB0964-RELATED"/>
    <property type="match status" value="1"/>
</dbReference>
<evidence type="ECO:0000259" key="11">
    <source>
        <dbReference type="Pfam" id="PF00593"/>
    </source>
</evidence>
<accession>A0ABY7NM78</accession>
<dbReference type="Pfam" id="PF00593">
    <property type="entry name" value="TonB_dep_Rec_b-barrel"/>
    <property type="match status" value="1"/>
</dbReference>
<dbReference type="Proteomes" id="UP001210865">
    <property type="component" value="Chromosome"/>
</dbReference>
<comment type="subcellular location">
    <subcellularLocation>
        <location evidence="1 8">Cell outer membrane</location>
        <topology evidence="1 8">Multi-pass membrane protein</topology>
    </subcellularLocation>
</comment>
<sequence>MRTLFLLGVASAALIPAAVSAQQAPVAAPTKAQDIIVTASPFVSDGSDTPTIAAKVDRETILQNGGASIADALAQVPGIAATTFASGASRPIIRGMDATRVRILEDGSSSSDVSDIGPDHGVPIDPLSAQSIEVVRGAGTLRYGSQAIGGVVNVLNNRVPMTLPTRPLSAEMDGSFDTVSNTGQGSLMADGQVGDLAVHVDGFYRHADDYDTPLGTQQNSFFHGYGETVGTSYFFGPGKTSHVGIAIMDYDAQYGIPSDTTYIDMHQTKLLTRDSFDLGSGLFRTLTFDGSYAKYQHSEKEPDGSVDSTFRNREYDGHAELLLGPIGFLQNTALGAEVQHRTFSALGEDSSYLFPTLTKSEAGYIFTEAPITAALKIQASGRIEHVSVKGTPRSDVPTRDNFTPASGSIGALLDVNKAVKLGLTFSSTGRAPAQTELFARGGHDGPDTFETGDPNLKIERANSLEGTIRVNTGGFRFEGSVYSTWFHNYIYGELTGRTCDDDGDCVVGDGDDLKELNYRQQGAHFRGLEGQASYALVKTASGGTLEAKAIGDYTRATLNHDGNVPRIPPYRVGGGLSWESKPVDAGFLFTYYGRQNRFGAFDTATPSYVELDANLAWRPLEQHPGLELAIVGHNLTNDIQRNAASLNKDDVVLPGRNVRFVVKLAI</sequence>
<organism evidence="13 14">
    <name type="scientific">Sphingomonas abietis</name>
    <dbReference type="NCBI Taxonomy" id="3012344"/>
    <lineage>
        <taxon>Bacteria</taxon>
        <taxon>Pseudomonadati</taxon>
        <taxon>Pseudomonadota</taxon>
        <taxon>Alphaproteobacteria</taxon>
        <taxon>Sphingomonadales</taxon>
        <taxon>Sphingomonadaceae</taxon>
        <taxon>Sphingomonas</taxon>
    </lineage>
</organism>
<dbReference type="InterPro" id="IPR036942">
    <property type="entry name" value="Beta-barrel_TonB_sf"/>
</dbReference>
<keyword evidence="5 9" id="KW-0798">TonB box</keyword>
<dbReference type="InterPro" id="IPR039426">
    <property type="entry name" value="TonB-dep_rcpt-like"/>
</dbReference>
<keyword evidence="7 8" id="KW-0998">Cell outer membrane</keyword>
<evidence type="ECO:0000256" key="3">
    <source>
        <dbReference type="ARBA" id="ARBA00022452"/>
    </source>
</evidence>
<dbReference type="SUPFAM" id="SSF56935">
    <property type="entry name" value="Porins"/>
    <property type="match status" value="1"/>
</dbReference>
<feature type="chain" id="PRO_5046094209" evidence="10">
    <location>
        <begin position="22"/>
        <end position="666"/>
    </location>
</feature>
<dbReference type="PANTHER" id="PTHR30069">
    <property type="entry name" value="TONB-DEPENDENT OUTER MEMBRANE RECEPTOR"/>
    <property type="match status" value="1"/>
</dbReference>
<keyword evidence="13" id="KW-0675">Receptor</keyword>
<reference evidence="13 14" key="1">
    <citation type="submission" date="2022-12" db="EMBL/GenBank/DDBJ databases">
        <title>Sphingomonas abieness sp. nov., an endophytic bacterium isolated from Abies koreana.</title>
        <authorList>
            <person name="Jiang L."/>
            <person name="Lee J."/>
        </authorList>
    </citation>
    <scope>NUCLEOTIDE SEQUENCE [LARGE SCALE GENOMIC DNA]</scope>
    <source>
        <strain evidence="14">PAMB 00755</strain>
    </source>
</reference>
<evidence type="ECO:0000256" key="7">
    <source>
        <dbReference type="ARBA" id="ARBA00023237"/>
    </source>
</evidence>
<keyword evidence="3 8" id="KW-1134">Transmembrane beta strand</keyword>
<keyword evidence="10" id="KW-0732">Signal</keyword>
<keyword evidence="2 8" id="KW-0813">Transport</keyword>
<dbReference type="EMBL" id="CP115174">
    <property type="protein sequence ID" value="WBO21029.1"/>
    <property type="molecule type" value="Genomic_DNA"/>
</dbReference>
<feature type="domain" description="TonB-dependent receptor-like beta-barrel" evidence="11">
    <location>
        <begin position="210"/>
        <end position="634"/>
    </location>
</feature>
<dbReference type="Gene3D" id="2.170.130.10">
    <property type="entry name" value="TonB-dependent receptor, plug domain"/>
    <property type="match status" value="1"/>
</dbReference>
<evidence type="ECO:0000313" key="14">
    <source>
        <dbReference type="Proteomes" id="UP001210865"/>
    </source>
</evidence>
<feature type="domain" description="TonB-dependent receptor plug" evidence="12">
    <location>
        <begin position="47"/>
        <end position="151"/>
    </location>
</feature>
<keyword evidence="14" id="KW-1185">Reference proteome</keyword>